<dbReference type="Proteomes" id="UP000053096">
    <property type="component" value="Unassembled WGS sequence"/>
</dbReference>
<dbReference type="EMBL" id="CYTV01000003">
    <property type="protein sequence ID" value="CUI59646.1"/>
    <property type="molecule type" value="Genomic_DNA"/>
</dbReference>
<accession>A0A0M7E001</accession>
<evidence type="ECO:0000256" key="3">
    <source>
        <dbReference type="ARBA" id="ARBA00022989"/>
    </source>
</evidence>
<dbReference type="InterPro" id="IPR007688">
    <property type="entry name" value="Conjugal_tfr_TrbL/VirB6"/>
</dbReference>
<feature type="region of interest" description="Disordered" evidence="5">
    <location>
        <begin position="388"/>
        <end position="425"/>
    </location>
</feature>
<dbReference type="GO" id="GO:0030255">
    <property type="term" value="P:protein secretion by the type IV secretion system"/>
    <property type="evidence" value="ECO:0007669"/>
    <property type="project" value="InterPro"/>
</dbReference>
<gene>
    <name evidence="8" type="ORF">BBN53_01750</name>
    <name evidence="9" type="ORF">ERS370011_01298</name>
</gene>
<evidence type="ECO:0000313" key="10">
    <source>
        <dbReference type="Proteomes" id="UP000053096"/>
    </source>
</evidence>
<feature type="transmembrane region" description="Helical" evidence="6">
    <location>
        <begin position="273"/>
        <end position="298"/>
    </location>
</feature>
<feature type="transmembrane region" description="Helical" evidence="6">
    <location>
        <begin position="111"/>
        <end position="130"/>
    </location>
</feature>
<feature type="transmembrane region" description="Helical" evidence="6">
    <location>
        <begin position="310"/>
        <end position="335"/>
    </location>
</feature>
<dbReference type="RefSeq" id="WP_043210158.1">
    <property type="nucleotide sequence ID" value="NZ_CAJGUP010000087.1"/>
</dbReference>
<keyword evidence="4 6" id="KW-0472">Membrane</keyword>
<dbReference type="InterPro" id="IPR047937">
    <property type="entry name" value="Eex_IncN-like"/>
</dbReference>
<evidence type="ECO:0000256" key="1">
    <source>
        <dbReference type="ARBA" id="ARBA00004141"/>
    </source>
</evidence>
<evidence type="ECO:0000256" key="4">
    <source>
        <dbReference type="ARBA" id="ARBA00023136"/>
    </source>
</evidence>
<dbReference type="GO" id="GO:0016020">
    <property type="term" value="C:membrane"/>
    <property type="evidence" value="ECO:0007669"/>
    <property type="project" value="UniProtKB-SubCell"/>
</dbReference>
<evidence type="ECO:0000313" key="9">
    <source>
        <dbReference type="EMBL" id="CUI59646.1"/>
    </source>
</evidence>
<proteinExistence type="predicted"/>
<feature type="signal peptide" evidence="7">
    <location>
        <begin position="1"/>
        <end position="20"/>
    </location>
</feature>
<comment type="subcellular location">
    <subcellularLocation>
        <location evidence="1">Membrane</location>
        <topology evidence="1">Multi-pass membrane protein</topology>
    </subcellularLocation>
</comment>
<keyword evidence="3 6" id="KW-1133">Transmembrane helix</keyword>
<evidence type="ECO:0000256" key="2">
    <source>
        <dbReference type="ARBA" id="ARBA00022692"/>
    </source>
</evidence>
<dbReference type="Proteomes" id="UP000092950">
    <property type="component" value="Chromosome"/>
</dbReference>
<reference evidence="8 11" key="2">
    <citation type="submission" date="2016-07" db="EMBL/GenBank/DDBJ databases">
        <title>Complete genome sequences of Bordetella pseudohinzii.</title>
        <authorList>
            <person name="Spilker T."/>
            <person name="Darrah R."/>
            <person name="LiPuma J.J."/>
        </authorList>
    </citation>
    <scope>NUCLEOTIDE SEQUENCE [LARGE SCALE GENOMIC DNA]</scope>
    <source>
        <strain evidence="8 11">HI4681</strain>
    </source>
</reference>
<keyword evidence="11" id="KW-1185">Reference proteome</keyword>
<dbReference type="EMBL" id="CP016440">
    <property type="protein sequence ID" value="ANY14724.1"/>
    <property type="molecule type" value="Genomic_DNA"/>
</dbReference>
<dbReference type="NCBIfam" id="NF033894">
    <property type="entry name" value="Eex_IncN"/>
    <property type="match status" value="1"/>
</dbReference>
<protein>
    <submittedName>
        <fullName evidence="9">TrbL/VirB6 plasmid conjugal transfer protein</fullName>
    </submittedName>
</protein>
<evidence type="ECO:0000313" key="11">
    <source>
        <dbReference type="Proteomes" id="UP000092950"/>
    </source>
</evidence>
<keyword evidence="7" id="KW-0732">Signal</keyword>
<name>A0A0J6BZ37_9BORD</name>
<evidence type="ECO:0000256" key="7">
    <source>
        <dbReference type="SAM" id="SignalP"/>
    </source>
</evidence>
<dbReference type="Pfam" id="PF04610">
    <property type="entry name" value="TrbL"/>
    <property type="match status" value="1"/>
</dbReference>
<reference evidence="9 10" key="1">
    <citation type="submission" date="2015-09" db="EMBL/GenBank/DDBJ databases">
        <authorList>
            <person name="Jackson K.R."/>
            <person name="Lunt B.L."/>
            <person name="Fisher J.N.B."/>
            <person name="Gardner A.V."/>
            <person name="Bailey M.E."/>
            <person name="Deus L.M."/>
            <person name="Earl A.S."/>
            <person name="Gibby P.D."/>
            <person name="Hartmann K.A."/>
            <person name="Liu J.E."/>
            <person name="Manci A.M."/>
            <person name="Nielsen D.A."/>
            <person name="Solomon M.B."/>
            <person name="Breakwell D.P."/>
            <person name="Burnett S.H."/>
            <person name="Grose J.H."/>
        </authorList>
    </citation>
    <scope>NUCLEOTIDE SEQUENCE [LARGE SCALE GENOMIC DNA]</scope>
    <source>
        <strain evidence="9 10">2789STDY5608636</strain>
    </source>
</reference>
<organism evidence="9 10">
    <name type="scientific">Bordetella pseudohinzii</name>
    <dbReference type="NCBI Taxonomy" id="1331258"/>
    <lineage>
        <taxon>Bacteria</taxon>
        <taxon>Pseudomonadati</taxon>
        <taxon>Pseudomonadota</taxon>
        <taxon>Betaproteobacteria</taxon>
        <taxon>Burkholderiales</taxon>
        <taxon>Alcaligenaceae</taxon>
        <taxon>Bordetella</taxon>
    </lineage>
</organism>
<evidence type="ECO:0000313" key="8">
    <source>
        <dbReference type="EMBL" id="ANY14724.1"/>
    </source>
</evidence>
<keyword evidence="2 6" id="KW-0812">Transmembrane</keyword>
<evidence type="ECO:0000256" key="6">
    <source>
        <dbReference type="SAM" id="Phobius"/>
    </source>
</evidence>
<feature type="compositionally biased region" description="Low complexity" evidence="5">
    <location>
        <begin position="391"/>
        <end position="409"/>
    </location>
</feature>
<evidence type="ECO:0000256" key="5">
    <source>
        <dbReference type="SAM" id="MobiDB-lite"/>
    </source>
</evidence>
<accession>A0A0J6BZ37</accession>
<feature type="transmembrane region" description="Helical" evidence="6">
    <location>
        <begin position="242"/>
        <end position="261"/>
    </location>
</feature>
<dbReference type="AlphaFoldDB" id="A0A0J6BZ37"/>
<feature type="chain" id="PRO_5005268333" evidence="7">
    <location>
        <begin position="21"/>
        <end position="425"/>
    </location>
</feature>
<dbReference type="KEGG" id="bpdz:BBN53_01750"/>
<sequence>MNPRVLLAVLCLLPALVTGAEPAATPSVAWFLEHPDALAEQIERCRADPGGAGPECVNAEQALARRSWPAVPLTPAPAEHDAVLARWYRAWADSSLVTAAVKWVVAPLKGLARLALTLSILLLALGLLAGRSMSAGQLLYRAIPVVVVGAIGLSADGYQQAVAGIAQALAGWAQGLQEVLGADPLLRIGALAQQWGAYYFHQAVLGAAGPAAWLWMLGGLSVLLAQGLLLALSMALTLGPGLALALLLAVGPVFLLLWVFPPLAAWAGAWMRAAILAIVGMALGPAGARLVGQVYLSLLRPEPGPDPLGFALYTSGLALAHSLALLALAGLIVLLRPATALGRAREVPPRQRIRTEVAAPRSWGDRAPAVTVLAPGSVAPRGMPGAAPFTLRSAPRGGGAAALPPSRGRWSWTAPRGAAARRVRK</sequence>
<feature type="transmembrane region" description="Helical" evidence="6">
    <location>
        <begin position="212"/>
        <end position="236"/>
    </location>
</feature>